<evidence type="ECO:0000256" key="4">
    <source>
        <dbReference type="ARBA" id="ARBA00022833"/>
    </source>
</evidence>
<dbReference type="GO" id="GO:0005634">
    <property type="term" value="C:nucleus"/>
    <property type="evidence" value="ECO:0007669"/>
    <property type="project" value="UniProtKB-SubCell"/>
</dbReference>
<dbReference type="InterPro" id="IPR001510">
    <property type="entry name" value="Znf_PARP"/>
</dbReference>
<evidence type="ECO:0000256" key="5">
    <source>
        <dbReference type="ARBA" id="ARBA00023242"/>
    </source>
</evidence>
<feature type="compositionally biased region" description="Low complexity" evidence="6">
    <location>
        <begin position="82"/>
        <end position="94"/>
    </location>
</feature>
<protein>
    <submittedName>
        <fullName evidence="9">PARP-type domain-containing protein</fullName>
    </submittedName>
</protein>
<evidence type="ECO:0000313" key="8">
    <source>
        <dbReference type="Proteomes" id="UP000887577"/>
    </source>
</evidence>
<reference evidence="9" key="1">
    <citation type="submission" date="2022-11" db="UniProtKB">
        <authorList>
            <consortium name="WormBaseParasite"/>
        </authorList>
    </citation>
    <scope>IDENTIFICATION</scope>
</reference>
<keyword evidence="3" id="KW-0863">Zinc-finger</keyword>
<keyword evidence="4" id="KW-0862">Zinc</keyword>
<keyword evidence="5" id="KW-0539">Nucleus</keyword>
<accession>A0A914YET7</accession>
<evidence type="ECO:0000259" key="7">
    <source>
        <dbReference type="PROSITE" id="PS50064"/>
    </source>
</evidence>
<feature type="region of interest" description="Disordered" evidence="6">
    <location>
        <begin position="46"/>
        <end position="94"/>
    </location>
</feature>
<dbReference type="Proteomes" id="UP000887577">
    <property type="component" value="Unplaced"/>
</dbReference>
<name>A0A914YET7_9BILA</name>
<dbReference type="SUPFAM" id="SSF57716">
    <property type="entry name" value="Glucocorticoid receptor-like (DNA-binding domain)"/>
    <property type="match status" value="1"/>
</dbReference>
<evidence type="ECO:0000313" key="9">
    <source>
        <dbReference type="WBParaSite" id="PSU_v2.g17974.t1"/>
    </source>
</evidence>
<dbReference type="WBParaSite" id="PSU_v2.g17974.t1">
    <property type="protein sequence ID" value="PSU_v2.g17974.t1"/>
    <property type="gene ID" value="PSU_v2.g17974"/>
</dbReference>
<dbReference type="AlphaFoldDB" id="A0A914YET7"/>
<sequence>MMENWYHETCFWEKASIDGITEAKVSGLETVKSEDQSKIRKKIVEALKNGQKESSGSGASKRKNDSSKNEEVSQKKSKKADVPSSSSSSKGKKN</sequence>
<dbReference type="GO" id="GO:0008270">
    <property type="term" value="F:zinc ion binding"/>
    <property type="evidence" value="ECO:0007669"/>
    <property type="project" value="UniProtKB-KW"/>
</dbReference>
<comment type="subcellular location">
    <subcellularLocation>
        <location evidence="1">Nucleus</location>
    </subcellularLocation>
</comment>
<dbReference type="InterPro" id="IPR036957">
    <property type="entry name" value="Znf_PARP_sf"/>
</dbReference>
<feature type="domain" description="PARP-type" evidence="7">
    <location>
        <begin position="1"/>
        <end position="43"/>
    </location>
</feature>
<keyword evidence="8" id="KW-1185">Reference proteome</keyword>
<evidence type="ECO:0000256" key="3">
    <source>
        <dbReference type="ARBA" id="ARBA00022771"/>
    </source>
</evidence>
<proteinExistence type="predicted"/>
<dbReference type="GO" id="GO:0003677">
    <property type="term" value="F:DNA binding"/>
    <property type="evidence" value="ECO:0007669"/>
    <property type="project" value="InterPro"/>
</dbReference>
<evidence type="ECO:0000256" key="1">
    <source>
        <dbReference type="ARBA" id="ARBA00004123"/>
    </source>
</evidence>
<feature type="compositionally biased region" description="Basic and acidic residues" evidence="6">
    <location>
        <begin position="62"/>
        <end position="74"/>
    </location>
</feature>
<dbReference type="Gene3D" id="3.30.1740.10">
    <property type="entry name" value="Zinc finger, PARP-type"/>
    <property type="match status" value="1"/>
</dbReference>
<keyword evidence="2" id="KW-0479">Metal-binding</keyword>
<dbReference type="PROSITE" id="PS50064">
    <property type="entry name" value="ZF_PARP_2"/>
    <property type="match status" value="1"/>
</dbReference>
<evidence type="ECO:0000256" key="2">
    <source>
        <dbReference type="ARBA" id="ARBA00022723"/>
    </source>
</evidence>
<evidence type="ECO:0000256" key="6">
    <source>
        <dbReference type="SAM" id="MobiDB-lite"/>
    </source>
</evidence>
<organism evidence="8 9">
    <name type="scientific">Panagrolaimus superbus</name>
    <dbReference type="NCBI Taxonomy" id="310955"/>
    <lineage>
        <taxon>Eukaryota</taxon>
        <taxon>Metazoa</taxon>
        <taxon>Ecdysozoa</taxon>
        <taxon>Nematoda</taxon>
        <taxon>Chromadorea</taxon>
        <taxon>Rhabditida</taxon>
        <taxon>Tylenchina</taxon>
        <taxon>Panagrolaimomorpha</taxon>
        <taxon>Panagrolaimoidea</taxon>
        <taxon>Panagrolaimidae</taxon>
        <taxon>Panagrolaimus</taxon>
    </lineage>
</organism>